<dbReference type="PROSITE" id="PS51379">
    <property type="entry name" value="4FE4S_FER_2"/>
    <property type="match status" value="2"/>
</dbReference>
<evidence type="ECO:0000313" key="3">
    <source>
        <dbReference type="Proteomes" id="UP000265618"/>
    </source>
</evidence>
<keyword evidence="3" id="KW-1185">Reference proteome</keyword>
<accession>A0A9K3D240</accession>
<dbReference type="InterPro" id="IPR017896">
    <property type="entry name" value="4Fe4S_Fe-S-bd"/>
</dbReference>
<dbReference type="PANTHER" id="PTHR43122">
    <property type="entry name" value="FERREDOXIN SUBUNIT OF PYRUVATE:FLAVODOXIN OXIDOREDUCTASE-RELATED"/>
    <property type="match status" value="1"/>
</dbReference>
<dbReference type="Gene3D" id="3.30.70.20">
    <property type="match status" value="1"/>
</dbReference>
<feature type="domain" description="4Fe-4S ferredoxin-type" evidence="1">
    <location>
        <begin position="4"/>
        <end position="33"/>
    </location>
</feature>
<proteinExistence type="predicted"/>
<feature type="domain" description="4Fe-4S ferredoxin-type" evidence="1">
    <location>
        <begin position="34"/>
        <end position="64"/>
    </location>
</feature>
<dbReference type="InterPro" id="IPR017900">
    <property type="entry name" value="4Fe4S_Fe_S_CS"/>
</dbReference>
<reference evidence="2 3" key="1">
    <citation type="journal article" date="2018" name="PLoS ONE">
        <title>The draft genome of Kipferlia bialata reveals reductive genome evolution in fornicate parasites.</title>
        <authorList>
            <person name="Tanifuji G."/>
            <person name="Takabayashi S."/>
            <person name="Kume K."/>
            <person name="Takagi M."/>
            <person name="Nakayama T."/>
            <person name="Kamikawa R."/>
            <person name="Inagaki Y."/>
            <person name="Hashimoto T."/>
        </authorList>
    </citation>
    <scope>NUCLEOTIDE SEQUENCE [LARGE SCALE GENOMIC DNA]</scope>
    <source>
        <strain evidence="2">NY0173</strain>
    </source>
</reference>
<sequence length="67" mass="6950">MVVPVPEIDASACISCGACATVCDQECFARDADNRVVVADDSACWSCGHCARVCPRDAVSVPGMSEV</sequence>
<dbReference type="Pfam" id="PF14697">
    <property type="entry name" value="Fer4_21"/>
    <property type="match status" value="1"/>
</dbReference>
<protein>
    <recommendedName>
        <fullName evidence="1">4Fe-4S ferredoxin-type domain-containing protein</fullName>
    </recommendedName>
</protein>
<dbReference type="PANTHER" id="PTHR43122:SF1">
    <property type="entry name" value="IRON-SULFUR-BINDING PROTEIN"/>
    <property type="match status" value="1"/>
</dbReference>
<dbReference type="AlphaFoldDB" id="A0A9K3D240"/>
<comment type="caution">
    <text evidence="2">The sequence shown here is derived from an EMBL/GenBank/DDBJ whole genome shotgun (WGS) entry which is preliminary data.</text>
</comment>
<dbReference type="Proteomes" id="UP000265618">
    <property type="component" value="Unassembled WGS sequence"/>
</dbReference>
<dbReference type="EMBL" id="BDIP01002687">
    <property type="protein sequence ID" value="GIQ86676.1"/>
    <property type="molecule type" value="Genomic_DNA"/>
</dbReference>
<evidence type="ECO:0000313" key="2">
    <source>
        <dbReference type="EMBL" id="GIQ86676.1"/>
    </source>
</evidence>
<name>A0A9K3D240_9EUKA</name>
<evidence type="ECO:0000259" key="1">
    <source>
        <dbReference type="PROSITE" id="PS51379"/>
    </source>
</evidence>
<dbReference type="PROSITE" id="PS00198">
    <property type="entry name" value="4FE4S_FER_1"/>
    <property type="match status" value="1"/>
</dbReference>
<organism evidence="2 3">
    <name type="scientific">Kipferlia bialata</name>
    <dbReference type="NCBI Taxonomy" id="797122"/>
    <lineage>
        <taxon>Eukaryota</taxon>
        <taxon>Metamonada</taxon>
        <taxon>Carpediemonas-like organisms</taxon>
        <taxon>Kipferlia</taxon>
    </lineage>
</organism>
<dbReference type="SUPFAM" id="SSF54862">
    <property type="entry name" value="4Fe-4S ferredoxins"/>
    <property type="match status" value="1"/>
</dbReference>
<gene>
    <name evidence="2" type="ORF">KIPB_008573</name>
</gene>